<dbReference type="Pfam" id="PF13545">
    <property type="entry name" value="HTH_Crp_2"/>
    <property type="match status" value="1"/>
</dbReference>
<dbReference type="Proteomes" id="UP001156664">
    <property type="component" value="Unassembled WGS sequence"/>
</dbReference>
<dbReference type="PANTHER" id="PTHR24567">
    <property type="entry name" value="CRP FAMILY TRANSCRIPTIONAL REGULATORY PROTEIN"/>
    <property type="match status" value="1"/>
</dbReference>
<evidence type="ECO:0000259" key="4">
    <source>
        <dbReference type="PROSITE" id="PS50042"/>
    </source>
</evidence>
<dbReference type="PRINTS" id="PR00034">
    <property type="entry name" value="HTHCRP"/>
</dbReference>
<dbReference type="Pfam" id="PF00027">
    <property type="entry name" value="cNMP_binding"/>
    <property type="match status" value="1"/>
</dbReference>
<dbReference type="SMART" id="SM00100">
    <property type="entry name" value="cNMP"/>
    <property type="match status" value="1"/>
</dbReference>
<feature type="domain" description="HTH crp-type" evidence="5">
    <location>
        <begin position="135"/>
        <end position="208"/>
    </location>
</feature>
<keyword evidence="7" id="KW-1185">Reference proteome</keyword>
<keyword evidence="2" id="KW-0238">DNA-binding</keyword>
<dbReference type="InterPro" id="IPR036390">
    <property type="entry name" value="WH_DNA-bd_sf"/>
</dbReference>
<dbReference type="PROSITE" id="PS51063">
    <property type="entry name" value="HTH_CRP_2"/>
    <property type="match status" value="1"/>
</dbReference>
<dbReference type="SMART" id="SM00419">
    <property type="entry name" value="HTH_CRP"/>
    <property type="match status" value="1"/>
</dbReference>
<dbReference type="PROSITE" id="PS50042">
    <property type="entry name" value="CNMP_BINDING_3"/>
    <property type="match status" value="1"/>
</dbReference>
<name>A0ABQ5YKB9_9BURK</name>
<evidence type="ECO:0000313" key="7">
    <source>
        <dbReference type="Proteomes" id="UP001156664"/>
    </source>
</evidence>
<reference evidence="7" key="1">
    <citation type="journal article" date="2019" name="Int. J. Syst. Evol. Microbiol.">
        <title>The Global Catalogue of Microorganisms (GCM) 10K type strain sequencing project: providing services to taxonomists for standard genome sequencing and annotation.</title>
        <authorList>
            <consortium name="The Broad Institute Genomics Platform"/>
            <consortium name="The Broad Institute Genome Sequencing Center for Infectious Disease"/>
            <person name="Wu L."/>
            <person name="Ma J."/>
        </authorList>
    </citation>
    <scope>NUCLEOTIDE SEQUENCE [LARGE SCALE GENOMIC DNA]</scope>
    <source>
        <strain evidence="7">NBRC 105857</strain>
    </source>
</reference>
<proteinExistence type="predicted"/>
<evidence type="ECO:0000259" key="5">
    <source>
        <dbReference type="PROSITE" id="PS51063"/>
    </source>
</evidence>
<keyword evidence="3" id="KW-0804">Transcription</keyword>
<organism evidence="6 7">
    <name type="scientific">Limnobacter litoralis</name>
    <dbReference type="NCBI Taxonomy" id="481366"/>
    <lineage>
        <taxon>Bacteria</taxon>
        <taxon>Pseudomonadati</taxon>
        <taxon>Pseudomonadota</taxon>
        <taxon>Betaproteobacteria</taxon>
        <taxon>Burkholderiales</taxon>
        <taxon>Burkholderiaceae</taxon>
        <taxon>Limnobacter</taxon>
    </lineage>
</organism>
<feature type="domain" description="Cyclic nucleotide-binding" evidence="4">
    <location>
        <begin position="1"/>
        <end position="71"/>
    </location>
</feature>
<accession>A0ABQ5YKB9</accession>
<gene>
    <name evidence="6" type="ORF">GCM10007875_00700</name>
</gene>
<dbReference type="SUPFAM" id="SSF46785">
    <property type="entry name" value="Winged helix' DNA-binding domain"/>
    <property type="match status" value="1"/>
</dbReference>
<evidence type="ECO:0000313" key="6">
    <source>
        <dbReference type="EMBL" id="GLR24983.1"/>
    </source>
</evidence>
<evidence type="ECO:0000256" key="3">
    <source>
        <dbReference type="ARBA" id="ARBA00023163"/>
    </source>
</evidence>
<dbReference type="Gene3D" id="1.10.10.10">
    <property type="entry name" value="Winged helix-like DNA-binding domain superfamily/Winged helix DNA-binding domain"/>
    <property type="match status" value="1"/>
</dbReference>
<keyword evidence="1" id="KW-0805">Transcription regulation</keyword>
<dbReference type="InterPro" id="IPR050397">
    <property type="entry name" value="Env_Response_Regulators"/>
</dbReference>
<dbReference type="InterPro" id="IPR000595">
    <property type="entry name" value="cNMP-bd_dom"/>
</dbReference>
<dbReference type="Gene3D" id="2.60.120.10">
    <property type="entry name" value="Jelly Rolls"/>
    <property type="match status" value="1"/>
</dbReference>
<evidence type="ECO:0000256" key="1">
    <source>
        <dbReference type="ARBA" id="ARBA00023015"/>
    </source>
</evidence>
<comment type="caution">
    <text evidence="6">The sequence shown here is derived from an EMBL/GenBank/DDBJ whole genome shotgun (WGS) entry which is preliminary data.</text>
</comment>
<dbReference type="SUPFAM" id="SSF51206">
    <property type="entry name" value="cAMP-binding domain-like"/>
    <property type="match status" value="1"/>
</dbReference>
<dbReference type="InterPro" id="IPR014710">
    <property type="entry name" value="RmlC-like_jellyroll"/>
</dbReference>
<dbReference type="CDD" id="cd00038">
    <property type="entry name" value="CAP_ED"/>
    <property type="match status" value="1"/>
</dbReference>
<dbReference type="InterPro" id="IPR036388">
    <property type="entry name" value="WH-like_DNA-bd_sf"/>
</dbReference>
<dbReference type="InterPro" id="IPR012318">
    <property type="entry name" value="HTH_CRP"/>
</dbReference>
<dbReference type="CDD" id="cd00092">
    <property type="entry name" value="HTH_CRP"/>
    <property type="match status" value="1"/>
</dbReference>
<protein>
    <submittedName>
        <fullName evidence="6">Transcriptional regulator</fullName>
    </submittedName>
</protein>
<dbReference type="InterPro" id="IPR018490">
    <property type="entry name" value="cNMP-bd_dom_sf"/>
</dbReference>
<dbReference type="EMBL" id="BSOJ01000001">
    <property type="protein sequence ID" value="GLR24983.1"/>
    <property type="molecule type" value="Genomic_DNA"/>
</dbReference>
<dbReference type="PANTHER" id="PTHR24567:SF75">
    <property type="entry name" value="FUMARATE AND NITRATE REDUCTION REGULATORY PROTEIN"/>
    <property type="match status" value="1"/>
</dbReference>
<evidence type="ECO:0000256" key="2">
    <source>
        <dbReference type="ARBA" id="ARBA00023125"/>
    </source>
</evidence>
<sequence length="222" mass="24824">MPVGLTDHELEQLDTLVSARTRVAKGESLFHSGDAFKSLYAVRSGTFKTRINTEEGTDQVTEFQMTGEILGLDGIGNNLHMCDAVALEDSEVCVIPYEQLDTLSQQFRPLQTHFHRVMSREIIKDQNVMLLLGSMRAEQRLAAFFSNLSERQKARGFSSSQMNLRMTREEIGSYLGLKLETVSRTLKKLQNDALIEINQRHLVVTNPAGLKRLAAGKPATEA</sequence>